<evidence type="ECO:0000313" key="1">
    <source>
        <dbReference type="EMBL" id="KIK14291.1"/>
    </source>
</evidence>
<reference evidence="2" key="2">
    <citation type="submission" date="2015-01" db="EMBL/GenBank/DDBJ databases">
        <title>Evolutionary Origins and Diversification of the Mycorrhizal Mutualists.</title>
        <authorList>
            <consortium name="DOE Joint Genome Institute"/>
            <consortium name="Mycorrhizal Genomics Consortium"/>
            <person name="Kohler A."/>
            <person name="Kuo A."/>
            <person name="Nagy L.G."/>
            <person name="Floudas D."/>
            <person name="Copeland A."/>
            <person name="Barry K.W."/>
            <person name="Cichocki N."/>
            <person name="Veneault-Fourrey C."/>
            <person name="LaButti K."/>
            <person name="Lindquist E.A."/>
            <person name="Lipzen A."/>
            <person name="Lundell T."/>
            <person name="Morin E."/>
            <person name="Murat C."/>
            <person name="Riley R."/>
            <person name="Ohm R."/>
            <person name="Sun H."/>
            <person name="Tunlid A."/>
            <person name="Henrissat B."/>
            <person name="Grigoriev I.V."/>
            <person name="Hibbett D.S."/>
            <person name="Martin F."/>
        </authorList>
    </citation>
    <scope>NUCLEOTIDE SEQUENCE [LARGE SCALE GENOMIC DNA]</scope>
    <source>
        <strain evidence="2">441</strain>
    </source>
</reference>
<sequence length="52" mass="6266">SHFHPHTPPRIQSLLLLRHSSLQNSSRHLIDLQSYRLHRNRQGQHSFLKYNL</sequence>
<organism evidence="1 2">
    <name type="scientific">Pisolithus microcarpus 441</name>
    <dbReference type="NCBI Taxonomy" id="765257"/>
    <lineage>
        <taxon>Eukaryota</taxon>
        <taxon>Fungi</taxon>
        <taxon>Dikarya</taxon>
        <taxon>Basidiomycota</taxon>
        <taxon>Agaricomycotina</taxon>
        <taxon>Agaricomycetes</taxon>
        <taxon>Agaricomycetidae</taxon>
        <taxon>Boletales</taxon>
        <taxon>Sclerodermatineae</taxon>
        <taxon>Pisolithaceae</taxon>
        <taxon>Pisolithus</taxon>
    </lineage>
</organism>
<dbReference type="Proteomes" id="UP000054018">
    <property type="component" value="Unassembled WGS sequence"/>
</dbReference>
<gene>
    <name evidence="1" type="ORF">PISMIDRAFT_688058</name>
</gene>
<accession>A0A0C9YBY7</accession>
<dbReference type="HOGENOM" id="CLU_3093095_0_0_1"/>
<keyword evidence="2" id="KW-1185">Reference proteome</keyword>
<reference evidence="1 2" key="1">
    <citation type="submission" date="2014-04" db="EMBL/GenBank/DDBJ databases">
        <authorList>
            <consortium name="DOE Joint Genome Institute"/>
            <person name="Kuo A."/>
            <person name="Kohler A."/>
            <person name="Costa M.D."/>
            <person name="Nagy L.G."/>
            <person name="Floudas D."/>
            <person name="Copeland A."/>
            <person name="Barry K.W."/>
            <person name="Cichocki N."/>
            <person name="Veneault-Fourrey C."/>
            <person name="LaButti K."/>
            <person name="Lindquist E.A."/>
            <person name="Lipzen A."/>
            <person name="Lundell T."/>
            <person name="Morin E."/>
            <person name="Murat C."/>
            <person name="Sun H."/>
            <person name="Tunlid A."/>
            <person name="Henrissat B."/>
            <person name="Grigoriev I.V."/>
            <person name="Hibbett D.S."/>
            <person name="Martin F."/>
            <person name="Nordberg H.P."/>
            <person name="Cantor M.N."/>
            <person name="Hua S.X."/>
        </authorList>
    </citation>
    <scope>NUCLEOTIDE SEQUENCE [LARGE SCALE GENOMIC DNA]</scope>
    <source>
        <strain evidence="1 2">441</strain>
    </source>
</reference>
<protein>
    <submittedName>
        <fullName evidence="1">Uncharacterized protein</fullName>
    </submittedName>
</protein>
<feature type="non-terminal residue" evidence="1">
    <location>
        <position position="1"/>
    </location>
</feature>
<dbReference type="AlphaFoldDB" id="A0A0C9YBY7"/>
<evidence type="ECO:0000313" key="2">
    <source>
        <dbReference type="Proteomes" id="UP000054018"/>
    </source>
</evidence>
<name>A0A0C9YBY7_9AGAM</name>
<dbReference type="EMBL" id="KN833945">
    <property type="protein sequence ID" value="KIK14291.1"/>
    <property type="molecule type" value="Genomic_DNA"/>
</dbReference>
<proteinExistence type="predicted"/>